<reference evidence="3" key="2">
    <citation type="submission" date="2020-04" db="EMBL/GenBank/DDBJ databases">
        <authorList>
            <consortium name="NCBI Genome Project"/>
        </authorList>
    </citation>
    <scope>NUCLEOTIDE SEQUENCE</scope>
    <source>
        <strain evidence="3">CBS 342.82</strain>
    </source>
</reference>
<dbReference type="Proteomes" id="UP000504637">
    <property type="component" value="Unplaced"/>
</dbReference>
<evidence type="ECO:0000313" key="3">
    <source>
        <dbReference type="RefSeq" id="XP_033457957.1"/>
    </source>
</evidence>
<reference evidence="3" key="3">
    <citation type="submission" date="2025-08" db="UniProtKB">
        <authorList>
            <consortium name="RefSeq"/>
        </authorList>
    </citation>
    <scope>IDENTIFICATION</scope>
    <source>
        <strain evidence="3">CBS 342.82</strain>
    </source>
</reference>
<reference evidence="3" key="1">
    <citation type="submission" date="2020-01" db="EMBL/GenBank/DDBJ databases">
        <authorList>
            <consortium name="DOE Joint Genome Institute"/>
            <person name="Haridas S."/>
            <person name="Albert R."/>
            <person name="Binder M."/>
            <person name="Bloem J."/>
            <person name="Labutti K."/>
            <person name="Salamov A."/>
            <person name="Andreopoulos B."/>
            <person name="Baker S.E."/>
            <person name="Barry K."/>
            <person name="Bills G."/>
            <person name="Bluhm B.H."/>
            <person name="Cannon C."/>
            <person name="Castanera R."/>
            <person name="Culley D.E."/>
            <person name="Daum C."/>
            <person name="Ezra D."/>
            <person name="Gonzalez J.B."/>
            <person name="Henrissat B."/>
            <person name="Kuo A."/>
            <person name="Liang C."/>
            <person name="Lipzen A."/>
            <person name="Lutzoni F."/>
            <person name="Magnuson J."/>
            <person name="Mondo S."/>
            <person name="Nolan M."/>
            <person name="Ohm R."/>
            <person name="Pangilinan J."/>
            <person name="Park H.-J."/>
            <person name="Ramirez L."/>
            <person name="Alfaro M."/>
            <person name="Sun H."/>
            <person name="Tritt A."/>
            <person name="Yoshinaga Y."/>
            <person name="Zwiers L.-H."/>
            <person name="Turgeon B.G."/>
            <person name="Goodwin S.B."/>
            <person name="Spatafora J.W."/>
            <person name="Crous P.W."/>
            <person name="Grigoriev I.V."/>
        </authorList>
    </citation>
    <scope>NUCLEOTIDE SEQUENCE</scope>
    <source>
        <strain evidence="3">CBS 342.82</strain>
    </source>
</reference>
<evidence type="ECO:0000313" key="2">
    <source>
        <dbReference type="Proteomes" id="UP000504637"/>
    </source>
</evidence>
<keyword evidence="2" id="KW-1185">Reference proteome</keyword>
<dbReference type="AlphaFoldDB" id="A0A6J3LYT5"/>
<organism evidence="3">
    <name type="scientific">Dissoconium aciculare CBS 342.82</name>
    <dbReference type="NCBI Taxonomy" id="1314786"/>
    <lineage>
        <taxon>Eukaryota</taxon>
        <taxon>Fungi</taxon>
        <taxon>Dikarya</taxon>
        <taxon>Ascomycota</taxon>
        <taxon>Pezizomycotina</taxon>
        <taxon>Dothideomycetes</taxon>
        <taxon>Dothideomycetidae</taxon>
        <taxon>Mycosphaerellales</taxon>
        <taxon>Dissoconiaceae</taxon>
        <taxon>Dissoconium</taxon>
    </lineage>
</organism>
<dbReference type="GeneID" id="54357835"/>
<protein>
    <submittedName>
        <fullName evidence="3">Uncharacterized protein</fullName>
    </submittedName>
</protein>
<gene>
    <name evidence="3" type="ORF">K489DRAFT_260466</name>
</gene>
<feature type="region of interest" description="Disordered" evidence="1">
    <location>
        <begin position="37"/>
        <end position="63"/>
    </location>
</feature>
<name>A0A6J3LYT5_9PEZI</name>
<accession>A0A6J3LYT5</accession>
<evidence type="ECO:0000256" key="1">
    <source>
        <dbReference type="SAM" id="MobiDB-lite"/>
    </source>
</evidence>
<proteinExistence type="predicted"/>
<dbReference type="RefSeq" id="XP_033457957.1">
    <property type="nucleotide sequence ID" value="XM_033600035.1"/>
</dbReference>
<sequence>MLCCVHVWGCDDGGLTTGRAVVDRDVSGYQSINQSIGKTEKKGHHTSAVSLPPLSGTLPHAPPRKRFPRPARLLVLRGTRLSLAAAYISCDGDGHWKLFQSGASRLLYPTGFHPLGRIDEHFNSDSGIMISIMDRCLARCMHAALHRERKNQPEQRETHCGSGMLYCKQEPTHRCDRYYYGIVFYLCCGRMTWSLPSQSSSSSSLQIYTILPAYFHHHRQSRQKTGAGINK</sequence>